<dbReference type="Pfam" id="PF10899">
    <property type="entry name" value="AbiGi"/>
    <property type="match status" value="1"/>
</dbReference>
<dbReference type="RefSeq" id="WP_378288648.1">
    <property type="nucleotide sequence ID" value="NZ_JBHULE010000002.1"/>
</dbReference>
<protein>
    <submittedName>
        <fullName evidence="1">Abortive infection system antitoxin AbiGi family protein</fullName>
    </submittedName>
</protein>
<gene>
    <name evidence="1" type="ORF">ACFSR1_00725</name>
</gene>
<accession>A0ABW5LAM6</accession>
<dbReference type="EMBL" id="JBHULE010000002">
    <property type="protein sequence ID" value="MFD2561169.1"/>
    <property type="molecule type" value="Genomic_DNA"/>
</dbReference>
<evidence type="ECO:0000313" key="2">
    <source>
        <dbReference type="Proteomes" id="UP001597319"/>
    </source>
</evidence>
<dbReference type="Proteomes" id="UP001597319">
    <property type="component" value="Unassembled WGS sequence"/>
</dbReference>
<name>A0ABW5LAM6_9FLAO</name>
<keyword evidence="2" id="KW-1185">Reference proteome</keyword>
<dbReference type="InterPro" id="IPR021223">
    <property type="entry name" value="AbiGi"/>
</dbReference>
<sequence>MIESHNENIIVHITEEYKSLFSILSERSLRLSFSSENFYFKDKAVSKAAHPMICFSEYNPKTINQERITYGSYGIGFSKKWARNNNIGPVLYVSQTSVAAKGMKELLTARRKTKEGRLPRKLRLSIMEVKCFMKNEIGYNSFSGELDFDFKAENEWRYIPKKIAIDNYLISQNQRTYLKNKDKHNEKLKKYPLQFNLNDIGLVYVSNKSEKIELSEKFGLEKEKIRISEWNKK</sequence>
<organism evidence="1 2">
    <name type="scientific">Aquimarina rubra</name>
    <dbReference type="NCBI Taxonomy" id="1920033"/>
    <lineage>
        <taxon>Bacteria</taxon>
        <taxon>Pseudomonadati</taxon>
        <taxon>Bacteroidota</taxon>
        <taxon>Flavobacteriia</taxon>
        <taxon>Flavobacteriales</taxon>
        <taxon>Flavobacteriaceae</taxon>
        <taxon>Aquimarina</taxon>
    </lineage>
</organism>
<comment type="caution">
    <text evidence="1">The sequence shown here is derived from an EMBL/GenBank/DDBJ whole genome shotgun (WGS) entry which is preliminary data.</text>
</comment>
<proteinExistence type="predicted"/>
<evidence type="ECO:0000313" key="1">
    <source>
        <dbReference type="EMBL" id="MFD2561169.1"/>
    </source>
</evidence>
<reference evidence="2" key="1">
    <citation type="journal article" date="2019" name="Int. J. Syst. Evol. Microbiol.">
        <title>The Global Catalogue of Microorganisms (GCM) 10K type strain sequencing project: providing services to taxonomists for standard genome sequencing and annotation.</title>
        <authorList>
            <consortium name="The Broad Institute Genomics Platform"/>
            <consortium name="The Broad Institute Genome Sequencing Center for Infectious Disease"/>
            <person name="Wu L."/>
            <person name="Ma J."/>
        </authorList>
    </citation>
    <scope>NUCLEOTIDE SEQUENCE [LARGE SCALE GENOMIC DNA]</scope>
    <source>
        <strain evidence="2">KCTC 52274</strain>
    </source>
</reference>